<proteinExistence type="predicted"/>
<dbReference type="AlphaFoldDB" id="X1T4H8"/>
<name>X1T4H8_9ZZZZ</name>
<comment type="caution">
    <text evidence="1">The sequence shown here is derived from an EMBL/GenBank/DDBJ whole genome shotgun (WGS) entry which is preliminary data.</text>
</comment>
<protein>
    <submittedName>
        <fullName evidence="1">Uncharacterized protein</fullName>
    </submittedName>
</protein>
<organism evidence="1">
    <name type="scientific">marine sediment metagenome</name>
    <dbReference type="NCBI Taxonomy" id="412755"/>
    <lineage>
        <taxon>unclassified sequences</taxon>
        <taxon>metagenomes</taxon>
        <taxon>ecological metagenomes</taxon>
    </lineage>
</organism>
<accession>X1T4H8</accession>
<feature type="non-terminal residue" evidence="1">
    <location>
        <position position="1"/>
    </location>
</feature>
<gene>
    <name evidence="1" type="ORF">S12H4_33655</name>
</gene>
<feature type="non-terminal residue" evidence="1">
    <location>
        <position position="274"/>
    </location>
</feature>
<sequence length="274" mass="31270">FENYPPGLTPWANKIGMTEEVAKMYWAAHWDLPAIGQMFDMYHRGIIHRPDMLLGLRAKDVMPFWRDKMVGLSYRLIPRRTLPRMVKQELLDHPGLVGRFRKLGYNPEDSVLMADSAMLQAQEAERELSRGDIVRGMSYGWFDESKARQLLADIRYSEGAINFSIQDGLRRKALDDAQDNAEQVTTEAKRAKDAIGKEILRSYGEGIIPKEQARNSLLSVGVARDVIEYKLSLQELIDTRQFKDFVGGQVHKLFAAGLRDYTETVTMLDQFGSP</sequence>
<evidence type="ECO:0000313" key="1">
    <source>
        <dbReference type="EMBL" id="GAJ00139.1"/>
    </source>
</evidence>
<dbReference type="EMBL" id="BARW01019857">
    <property type="protein sequence ID" value="GAJ00139.1"/>
    <property type="molecule type" value="Genomic_DNA"/>
</dbReference>
<reference evidence="1" key="1">
    <citation type="journal article" date="2014" name="Front. Microbiol.">
        <title>High frequency of phylogenetically diverse reductive dehalogenase-homologous genes in deep subseafloor sedimentary metagenomes.</title>
        <authorList>
            <person name="Kawai M."/>
            <person name="Futagami T."/>
            <person name="Toyoda A."/>
            <person name="Takaki Y."/>
            <person name="Nishi S."/>
            <person name="Hori S."/>
            <person name="Arai W."/>
            <person name="Tsubouchi T."/>
            <person name="Morono Y."/>
            <person name="Uchiyama I."/>
            <person name="Ito T."/>
            <person name="Fujiyama A."/>
            <person name="Inagaki F."/>
            <person name="Takami H."/>
        </authorList>
    </citation>
    <scope>NUCLEOTIDE SEQUENCE</scope>
    <source>
        <strain evidence="1">Expedition CK06-06</strain>
    </source>
</reference>